<evidence type="ECO:0000256" key="4">
    <source>
        <dbReference type="PIRNR" id="PIRNR002756"/>
    </source>
</evidence>
<dbReference type="Proteomes" id="UP001596337">
    <property type="component" value="Unassembled WGS sequence"/>
</dbReference>
<evidence type="ECO:0000259" key="6">
    <source>
        <dbReference type="Pfam" id="PF12849"/>
    </source>
</evidence>
<protein>
    <recommendedName>
        <fullName evidence="4">Phosphate-binding protein</fullName>
    </recommendedName>
</protein>
<evidence type="ECO:0000256" key="5">
    <source>
        <dbReference type="SAM" id="MobiDB-lite"/>
    </source>
</evidence>
<proteinExistence type="inferred from homology"/>
<dbReference type="RefSeq" id="WP_390183354.1">
    <property type="nucleotide sequence ID" value="NZ_BAABLA010000111.1"/>
</dbReference>
<comment type="similarity">
    <text evidence="1 4">Belongs to the PstS family.</text>
</comment>
<organism evidence="7 8">
    <name type="scientific">Haloechinothrix salitolerans</name>
    <dbReference type="NCBI Taxonomy" id="926830"/>
    <lineage>
        <taxon>Bacteria</taxon>
        <taxon>Bacillati</taxon>
        <taxon>Actinomycetota</taxon>
        <taxon>Actinomycetes</taxon>
        <taxon>Pseudonocardiales</taxon>
        <taxon>Pseudonocardiaceae</taxon>
        <taxon>Haloechinothrix</taxon>
    </lineage>
</organism>
<dbReference type="InterPro" id="IPR050962">
    <property type="entry name" value="Phosphate-bind_PstS"/>
</dbReference>
<feature type="domain" description="PBP" evidence="6">
    <location>
        <begin position="25"/>
        <end position="319"/>
    </location>
</feature>
<feature type="region of interest" description="Disordered" evidence="5">
    <location>
        <begin position="151"/>
        <end position="172"/>
    </location>
</feature>
<dbReference type="CDD" id="cd13565">
    <property type="entry name" value="PBP2_PstS"/>
    <property type="match status" value="1"/>
</dbReference>
<evidence type="ECO:0000256" key="2">
    <source>
        <dbReference type="ARBA" id="ARBA00022448"/>
    </source>
</evidence>
<dbReference type="Pfam" id="PF12849">
    <property type="entry name" value="PBP_like_2"/>
    <property type="match status" value="1"/>
</dbReference>
<evidence type="ECO:0000256" key="1">
    <source>
        <dbReference type="ARBA" id="ARBA00008725"/>
    </source>
</evidence>
<dbReference type="PIRSF" id="PIRSF002756">
    <property type="entry name" value="PstS"/>
    <property type="match status" value="1"/>
</dbReference>
<reference evidence="8" key="1">
    <citation type="journal article" date="2019" name="Int. J. Syst. Evol. Microbiol.">
        <title>The Global Catalogue of Microorganisms (GCM) 10K type strain sequencing project: providing services to taxonomists for standard genome sequencing and annotation.</title>
        <authorList>
            <consortium name="The Broad Institute Genomics Platform"/>
            <consortium name="The Broad Institute Genome Sequencing Center for Infectious Disease"/>
            <person name="Wu L."/>
            <person name="Ma J."/>
        </authorList>
    </citation>
    <scope>NUCLEOTIDE SEQUENCE [LARGE SCALE GENOMIC DNA]</scope>
    <source>
        <strain evidence="8">KCTC 32255</strain>
    </source>
</reference>
<dbReference type="InterPro" id="IPR005673">
    <property type="entry name" value="ABC_phos-bd_PstS"/>
</dbReference>
<gene>
    <name evidence="7" type="primary">pstS</name>
    <name evidence="7" type="ORF">ACFQGD_01995</name>
</gene>
<dbReference type="Gene3D" id="3.40.190.10">
    <property type="entry name" value="Periplasmic binding protein-like II"/>
    <property type="match status" value="2"/>
</dbReference>
<evidence type="ECO:0000313" key="8">
    <source>
        <dbReference type="Proteomes" id="UP001596337"/>
    </source>
</evidence>
<dbReference type="PANTHER" id="PTHR42996:SF1">
    <property type="entry name" value="PHOSPHATE-BINDING PROTEIN PSTS"/>
    <property type="match status" value="1"/>
</dbReference>
<keyword evidence="8" id="KW-1185">Reference proteome</keyword>
<sequence>MPAATAIALGLAACGPANEQGGGSSESGLSGTINGAGASSQEAAQQAWIAGFTSENPDVTINYDPIGSGGGREQFVAGGTDFGGTDAYLDDKELAGAKKRCGELVEIPAYVSPVAVIFNLEGVDELNLKPDTIAKIFNQKITKWNDPAIKADNPEAELPDTKITPVNRSDESGTTENFVEYLSAAAGDAWPHEVSGNWPVSGGEAAQGTSGVVQAVKAGNGTIGYADASQAGDLSTAKVGVGGDFVEYSPEAAAAVLDVSERVEGRGEYSFAFDLARDTKEAGTYPIVLVSYALACAQYEDAETAELVKSYLSYMISEEGQQTAAENAGSAPISDSLREKVTPAIDAISAGGQS</sequence>
<dbReference type="SUPFAM" id="SSF53850">
    <property type="entry name" value="Periplasmic binding protein-like II"/>
    <property type="match status" value="1"/>
</dbReference>
<dbReference type="EMBL" id="JBHSXX010000001">
    <property type="protein sequence ID" value="MFC6865913.1"/>
    <property type="molecule type" value="Genomic_DNA"/>
</dbReference>
<keyword evidence="3 4" id="KW-0592">Phosphate transport</keyword>
<name>A0ABW2BSX9_9PSEU</name>
<dbReference type="PANTHER" id="PTHR42996">
    <property type="entry name" value="PHOSPHATE-BINDING PROTEIN PSTS"/>
    <property type="match status" value="1"/>
</dbReference>
<accession>A0ABW2BSX9</accession>
<keyword evidence="2 4" id="KW-0813">Transport</keyword>
<comment type="caution">
    <text evidence="7">The sequence shown here is derived from an EMBL/GenBank/DDBJ whole genome shotgun (WGS) entry which is preliminary data.</text>
</comment>
<evidence type="ECO:0000313" key="7">
    <source>
        <dbReference type="EMBL" id="MFC6865913.1"/>
    </source>
</evidence>
<dbReference type="NCBIfam" id="TIGR00975">
    <property type="entry name" value="3a0107s03"/>
    <property type="match status" value="1"/>
</dbReference>
<evidence type="ECO:0000256" key="3">
    <source>
        <dbReference type="ARBA" id="ARBA00022592"/>
    </source>
</evidence>
<dbReference type="InterPro" id="IPR024370">
    <property type="entry name" value="PBP_domain"/>
</dbReference>